<evidence type="ECO:0000313" key="4">
    <source>
        <dbReference type="Proteomes" id="UP000283269"/>
    </source>
</evidence>
<dbReference type="InParanoid" id="A0A409XIG8"/>
<feature type="chain" id="PRO_5019140726" evidence="2">
    <location>
        <begin position="24"/>
        <end position="293"/>
    </location>
</feature>
<dbReference type="OrthoDB" id="3342934at2759"/>
<dbReference type="EMBL" id="NHYD01001616">
    <property type="protein sequence ID" value="PPQ90552.1"/>
    <property type="molecule type" value="Genomic_DNA"/>
</dbReference>
<evidence type="ECO:0000256" key="1">
    <source>
        <dbReference type="SAM" id="MobiDB-lite"/>
    </source>
</evidence>
<feature type="compositionally biased region" description="Basic residues" evidence="1">
    <location>
        <begin position="274"/>
        <end position="293"/>
    </location>
</feature>
<organism evidence="3 4">
    <name type="scientific">Psilocybe cyanescens</name>
    <dbReference type="NCBI Taxonomy" id="93625"/>
    <lineage>
        <taxon>Eukaryota</taxon>
        <taxon>Fungi</taxon>
        <taxon>Dikarya</taxon>
        <taxon>Basidiomycota</taxon>
        <taxon>Agaricomycotina</taxon>
        <taxon>Agaricomycetes</taxon>
        <taxon>Agaricomycetidae</taxon>
        <taxon>Agaricales</taxon>
        <taxon>Agaricineae</taxon>
        <taxon>Strophariaceae</taxon>
        <taxon>Psilocybe</taxon>
    </lineage>
</organism>
<name>A0A409XIG8_PSICY</name>
<sequence length="293" mass="31358">MAPMHATFFLTFILTMVVRCVWAETHTITEYYTVTGMFTIRASGLILWLMNRCGHGTRKDTLTAAVNPTGQHIVNWQAFQVKRPIHLWNCWWRGFPDNKNKIGTGDCLLNGEGCSLVEMTLVNPTCAGCGSSTDISLIPPYSGGCSGQGATCTSATCKTAFFVPDDNQVQVECQEEDVDLLITFCPGATGGGTPPKASSSVIQATPTKASIGSTTESLTQVIAAPTSSGSAKASQIASAPSTPVPVPNAPKCATKRATRRRRGVPVPVSEESQRHRRGGLRMAHAHSNARKDF</sequence>
<evidence type="ECO:0000256" key="2">
    <source>
        <dbReference type="SAM" id="SignalP"/>
    </source>
</evidence>
<evidence type="ECO:0000313" key="3">
    <source>
        <dbReference type="EMBL" id="PPQ90552.1"/>
    </source>
</evidence>
<feature type="region of interest" description="Disordered" evidence="1">
    <location>
        <begin position="236"/>
        <end position="293"/>
    </location>
</feature>
<proteinExistence type="predicted"/>
<reference evidence="3 4" key="1">
    <citation type="journal article" date="2018" name="Evol. Lett.">
        <title>Horizontal gene cluster transfer increased hallucinogenic mushroom diversity.</title>
        <authorList>
            <person name="Reynolds H.T."/>
            <person name="Vijayakumar V."/>
            <person name="Gluck-Thaler E."/>
            <person name="Korotkin H.B."/>
            <person name="Matheny P.B."/>
            <person name="Slot J.C."/>
        </authorList>
    </citation>
    <scope>NUCLEOTIDE SEQUENCE [LARGE SCALE GENOMIC DNA]</scope>
    <source>
        <strain evidence="3 4">2631</strain>
    </source>
</reference>
<accession>A0A409XIG8</accession>
<keyword evidence="4" id="KW-1185">Reference proteome</keyword>
<keyword evidence="2" id="KW-0732">Signal</keyword>
<dbReference type="Proteomes" id="UP000283269">
    <property type="component" value="Unassembled WGS sequence"/>
</dbReference>
<dbReference type="AlphaFoldDB" id="A0A409XIG8"/>
<dbReference type="STRING" id="93625.A0A409XIG8"/>
<feature type="signal peptide" evidence="2">
    <location>
        <begin position="1"/>
        <end position="23"/>
    </location>
</feature>
<protein>
    <submittedName>
        <fullName evidence="3">Uncharacterized protein</fullName>
    </submittedName>
</protein>
<gene>
    <name evidence="3" type="ORF">CVT25_015866</name>
</gene>
<feature type="compositionally biased region" description="Basic residues" evidence="1">
    <location>
        <begin position="253"/>
        <end position="263"/>
    </location>
</feature>
<comment type="caution">
    <text evidence="3">The sequence shown here is derived from an EMBL/GenBank/DDBJ whole genome shotgun (WGS) entry which is preliminary data.</text>
</comment>